<feature type="compositionally biased region" description="Polar residues" evidence="1">
    <location>
        <begin position="1796"/>
        <end position="1823"/>
    </location>
</feature>
<protein>
    <submittedName>
        <fullName evidence="2">Uncharacterized protein</fullName>
    </submittedName>
</protein>
<feature type="compositionally biased region" description="Basic residues" evidence="1">
    <location>
        <begin position="361"/>
        <end position="376"/>
    </location>
</feature>
<accession>A0ABD3PS17</accession>
<feature type="region of interest" description="Disordered" evidence="1">
    <location>
        <begin position="1387"/>
        <end position="1408"/>
    </location>
</feature>
<dbReference type="EMBL" id="JABMIG020000120">
    <property type="protein sequence ID" value="KAL3790930.1"/>
    <property type="molecule type" value="Genomic_DNA"/>
</dbReference>
<feature type="compositionally biased region" description="Basic and acidic residues" evidence="1">
    <location>
        <begin position="1232"/>
        <end position="1245"/>
    </location>
</feature>
<proteinExistence type="predicted"/>
<gene>
    <name evidence="2" type="ORF">HJC23_004912</name>
</gene>
<feature type="region of interest" description="Disordered" evidence="1">
    <location>
        <begin position="1206"/>
        <end position="1273"/>
    </location>
</feature>
<feature type="region of interest" description="Disordered" evidence="1">
    <location>
        <begin position="1842"/>
        <end position="1878"/>
    </location>
</feature>
<feature type="compositionally biased region" description="Polar residues" evidence="1">
    <location>
        <begin position="1260"/>
        <end position="1273"/>
    </location>
</feature>
<feature type="compositionally biased region" description="Basic and acidic residues" evidence="1">
    <location>
        <begin position="535"/>
        <end position="548"/>
    </location>
</feature>
<feature type="region of interest" description="Disordered" evidence="1">
    <location>
        <begin position="336"/>
        <end position="421"/>
    </location>
</feature>
<feature type="region of interest" description="Disordered" evidence="1">
    <location>
        <begin position="1474"/>
        <end position="1493"/>
    </location>
</feature>
<feature type="region of interest" description="Disordered" evidence="1">
    <location>
        <begin position="823"/>
        <end position="844"/>
    </location>
</feature>
<feature type="compositionally biased region" description="Polar residues" evidence="1">
    <location>
        <begin position="289"/>
        <end position="299"/>
    </location>
</feature>
<feature type="region of interest" description="Disordered" evidence="1">
    <location>
        <begin position="475"/>
        <end position="511"/>
    </location>
</feature>
<feature type="compositionally biased region" description="Low complexity" evidence="1">
    <location>
        <begin position="13"/>
        <end position="22"/>
    </location>
</feature>
<feature type="compositionally biased region" description="Polar residues" evidence="1">
    <location>
        <begin position="783"/>
        <end position="794"/>
    </location>
</feature>
<feature type="region of interest" description="Disordered" evidence="1">
    <location>
        <begin position="1117"/>
        <end position="1153"/>
    </location>
</feature>
<feature type="region of interest" description="Disordered" evidence="1">
    <location>
        <begin position="535"/>
        <end position="575"/>
    </location>
</feature>
<feature type="compositionally biased region" description="Polar residues" evidence="1">
    <location>
        <begin position="711"/>
        <end position="721"/>
    </location>
</feature>
<reference evidence="2 3" key="1">
    <citation type="journal article" date="2020" name="G3 (Bethesda)">
        <title>Improved Reference Genome for Cyclotella cryptica CCMP332, a Model for Cell Wall Morphogenesis, Salinity Adaptation, and Lipid Production in Diatoms (Bacillariophyta).</title>
        <authorList>
            <person name="Roberts W.R."/>
            <person name="Downey K.M."/>
            <person name="Ruck E.C."/>
            <person name="Traller J.C."/>
            <person name="Alverson A.J."/>
        </authorList>
    </citation>
    <scope>NUCLEOTIDE SEQUENCE [LARGE SCALE GENOMIC DNA]</scope>
    <source>
        <strain evidence="2 3">CCMP332</strain>
    </source>
</reference>
<feature type="region of interest" description="Disordered" evidence="1">
    <location>
        <begin position="1"/>
        <end position="51"/>
    </location>
</feature>
<feature type="compositionally biased region" description="Polar residues" evidence="1">
    <location>
        <begin position="1350"/>
        <end position="1360"/>
    </location>
</feature>
<evidence type="ECO:0000256" key="1">
    <source>
        <dbReference type="SAM" id="MobiDB-lite"/>
    </source>
</evidence>
<feature type="compositionally biased region" description="Acidic residues" evidence="1">
    <location>
        <begin position="1478"/>
        <end position="1493"/>
    </location>
</feature>
<feature type="compositionally biased region" description="Polar residues" evidence="1">
    <location>
        <begin position="1842"/>
        <end position="1867"/>
    </location>
</feature>
<name>A0ABD3PS17_9STRA</name>
<feature type="region of interest" description="Disordered" evidence="1">
    <location>
        <begin position="1565"/>
        <end position="1607"/>
    </location>
</feature>
<evidence type="ECO:0000313" key="3">
    <source>
        <dbReference type="Proteomes" id="UP001516023"/>
    </source>
</evidence>
<feature type="compositionally biased region" description="Basic and acidic residues" evidence="1">
    <location>
        <begin position="1038"/>
        <end position="1047"/>
    </location>
</feature>
<feature type="compositionally biased region" description="Low complexity" evidence="1">
    <location>
        <begin position="1123"/>
        <end position="1138"/>
    </location>
</feature>
<feature type="compositionally biased region" description="Polar residues" evidence="1">
    <location>
        <begin position="209"/>
        <end position="219"/>
    </location>
</feature>
<feature type="region of interest" description="Disordered" evidence="1">
    <location>
        <begin position="1787"/>
        <end position="1824"/>
    </location>
</feature>
<dbReference type="Proteomes" id="UP001516023">
    <property type="component" value="Unassembled WGS sequence"/>
</dbReference>
<feature type="region of interest" description="Disordered" evidence="1">
    <location>
        <begin position="275"/>
        <end position="318"/>
    </location>
</feature>
<feature type="region of interest" description="Disordered" evidence="1">
    <location>
        <begin position="783"/>
        <end position="803"/>
    </location>
</feature>
<feature type="compositionally biased region" description="Polar residues" evidence="1">
    <location>
        <begin position="2082"/>
        <end position="2093"/>
    </location>
</feature>
<feature type="region of interest" description="Disordered" evidence="1">
    <location>
        <begin position="2105"/>
        <end position="2160"/>
    </location>
</feature>
<comment type="caution">
    <text evidence="2">The sequence shown here is derived from an EMBL/GenBank/DDBJ whole genome shotgun (WGS) entry which is preliminary data.</text>
</comment>
<feature type="compositionally biased region" description="Basic and acidic residues" evidence="1">
    <location>
        <begin position="2147"/>
        <end position="2160"/>
    </location>
</feature>
<feature type="compositionally biased region" description="Basic and acidic residues" evidence="1">
    <location>
        <begin position="156"/>
        <end position="177"/>
    </location>
</feature>
<feature type="region of interest" description="Disordered" evidence="1">
    <location>
        <begin position="2044"/>
        <end position="2093"/>
    </location>
</feature>
<feature type="compositionally biased region" description="Polar residues" evidence="1">
    <location>
        <begin position="144"/>
        <end position="155"/>
    </location>
</feature>
<evidence type="ECO:0000313" key="2">
    <source>
        <dbReference type="EMBL" id="KAL3790930.1"/>
    </source>
</evidence>
<feature type="compositionally biased region" description="Basic and acidic residues" evidence="1">
    <location>
        <begin position="223"/>
        <end position="236"/>
    </location>
</feature>
<feature type="compositionally biased region" description="Low complexity" evidence="1">
    <location>
        <begin position="400"/>
        <end position="417"/>
    </location>
</feature>
<sequence length="2160" mass="237806">MNTRFPKDPPSASPAASASSRRSLIRDQVRRRRAAVGIGSSREGGAAATNAADVKTALLSDGRVKTLTVHDESAWQAEPVTHRSLHTTSSTDNYGFDSHVECALDLHGSSSSSNCHSPKHDGFLFQQSPNEHKLWNPSFYSHSDTTDCVTPQRNNRSNDCDAKQPEGGQAHEERMEQQVEWPNDNDEDDESIGFECTFFQSSLLGSRNESDASWSQMHTPGNHADHKETSTKETPSKETATTTANASHRSRNRWDSANVSRAKAIIQQRNQRMIRNNTANRGGVDTPVSAGNTISNNKQLKNDNRTVESPPSTALDDKETQFISTRMKFMMDWTDSKTGASATAKASPQIAPPRVVTPTNQHHHSRERNTARKSRAERKDGAPSFDEGTAVSQRKEHENTSNSPSPQPMQQQPTPQSRLEHKLQRHTPIVSVAVTSSSVFSEDDSLFSNFSHLRLARQQRSANVPKVDVDTNIQGTELKDGNHGATPAVVSPTNVKGEPLKFSNDGMDKNKNDMSLSTVHDTSEESIRDLHVSLDSRDIGRAHDSPRKEKNHHLQAQGGGSHELESPTKVTAKPLDCSHGNSISFVHDTSDESLRDLHVSVDSRDIGRAVPRYQNVENVERDNKSVKSFAAPSFDEAASVRSRTNRAKNDCHAVAKPLDHATDFNSSHRSLPLAGNKLMEWNMLWGGSLLERSDHNTAVVVSCDQPDSEESNYSLGTSAEGDNSVDISKEAEHVLNIRDESDFSLNISREADRVLDSKEISLSMLKLMESAVQEATWSKQAANGSFKRSSTSQKLPPIHPDRLSVGAVNKDERIVTQRRMQYPTRNKNGSVPPLTEFSPTRSDHSADAAAGAMHQLRNLIFDPLSHEPDVQFDISKNHEPTIKHGAPSFQWKLNSFPRSIDKGDKVDHNSGMSVDSWEADIIGSRGASSSPLLVSDQDDNGAGYNTIHDTSSKCGSLSAKLEMLRNSAGVPYPHANNGDDKSSLSGRVSVASIQPSVESDCVRQNADIALLMEDTMMDFMNMEGKAEEELIHHSYLEDEKSTRKDPSEEPGVIPNQSSQPNEPHPNYHLEFSQFQYAPTPPSPPKPILNKVASRHQYFSKKHFPSLLSVDEEEEFSEPSFNASSPLSASPKSSGNSSPRTGGKPLSRKNLLVPTNQKDLGHFLDQFRDNLMTGCAPLKDDDLASSHVFSFETSQFENSFLTTGASAAEGESDVTDEHSDGVTPLPSCGKELTPQERALKRREDTTPLRTNTTRSKRVSTDHSLPSSGSARSQIEENTISAVRYSHNDDANIGNYAEPPIANSSQGDVQMLSKAEAIDSPKVLPDEDVMPSYHSDVVQSYERQGIERNYHTQSKGGLNNKNAGKVNNPDAVNNNSEEVKVVQEAEWGKMSEREKHKSRSLHWNSNNGVNDDEEFTPKFAPTRAKVCARVIAARTSLTSISSSQALIRQHFRESSYVDHNYSPDDEERKLGYIHECSREDDTDSTGDEAVNDYDSPEYEYDDFVRDFSTIVEADSGHSSAGQHEEKSLEFRFVEEEDELLSSQQGKSQVEKYTDGLQNNEFTFSLNEMRSVSTSDQRKDLGEKSPLKPNSLSSRAIEGPTHRSHPHYVPNKLNEVSKTQLEEKLRRIGGINRDGGSSVATSELGSILTRESEISRSCSIPKMIFHRTHPPCRVTDSARSSPSSMCNTYNAPSLMLIAETSQCSGEGAIMMNKTPPRINRLLPDNARLPLESQSITDSNADVFRSQEILRDKVASAASSAAMIDEQLSKLRSRRIEQMRNHVGGEITSISAVPKGCGTQGQLYSPHSSSPVDDTKTQLFGDNQPESVANGVGALRMKYQQFISTTSSDNGRLGSHQKNNSLPSLRQSSNHTKPKQINERQPEVAKISTFWNQLEVSSDSSIDKPCPNIELITKTPNERPTTVAQSYHDDASQASGDAFEIAPRGTGFGVLNKNQWMKDETSSISEDPTVGVLHDVFESLSHNAFEISPLYIPGSNDTAVVAKLPSLSKLHKAQNTSSFFTGNGSPLRRQKSVYQYSSLGSTVSTESLNNVSVGQGGNPKSIGSRVASSPFLKKSSAADPKGDMVSSHQSNQMISSTKNASYHRANVFSNSWKHSPDKKPPTIGNKSVATEKLHARFRSSKKTDSSWIAKQDPKGKKDNSWIVR</sequence>
<feature type="region of interest" description="Disordered" evidence="1">
    <location>
        <begin position="704"/>
        <end position="723"/>
    </location>
</feature>
<feature type="region of interest" description="Disordered" evidence="1">
    <location>
        <begin position="209"/>
        <end position="259"/>
    </location>
</feature>
<feature type="region of interest" description="Disordered" evidence="1">
    <location>
        <begin position="144"/>
        <end position="191"/>
    </location>
</feature>
<feature type="compositionally biased region" description="Low complexity" evidence="1">
    <location>
        <begin position="336"/>
        <end position="347"/>
    </location>
</feature>
<feature type="region of interest" description="Disordered" evidence="1">
    <location>
        <begin position="1350"/>
        <end position="1370"/>
    </location>
</feature>
<feature type="compositionally biased region" description="Basic and acidic residues" evidence="1">
    <location>
        <begin position="1573"/>
        <end position="1583"/>
    </location>
</feature>
<feature type="region of interest" description="Disordered" evidence="1">
    <location>
        <begin position="1038"/>
        <end position="1067"/>
    </location>
</feature>
<keyword evidence="3" id="KW-1185">Reference proteome</keyword>
<organism evidence="2 3">
    <name type="scientific">Cyclotella cryptica</name>
    <dbReference type="NCBI Taxonomy" id="29204"/>
    <lineage>
        <taxon>Eukaryota</taxon>
        <taxon>Sar</taxon>
        <taxon>Stramenopiles</taxon>
        <taxon>Ochrophyta</taxon>
        <taxon>Bacillariophyta</taxon>
        <taxon>Coscinodiscophyceae</taxon>
        <taxon>Thalassiosirophycidae</taxon>
        <taxon>Stephanodiscales</taxon>
        <taxon>Stephanodiscaceae</taxon>
        <taxon>Cyclotella</taxon>
    </lineage>
</organism>